<dbReference type="Pfam" id="PF01535">
    <property type="entry name" value="PPR"/>
    <property type="match status" value="3"/>
</dbReference>
<dbReference type="InterPro" id="IPR011990">
    <property type="entry name" value="TPR-like_helical_dom_sf"/>
</dbReference>
<dbReference type="InterPro" id="IPR046960">
    <property type="entry name" value="PPR_At4g14850-like_plant"/>
</dbReference>
<dbReference type="Proteomes" id="UP000224567">
    <property type="component" value="Unassembled WGS sequence"/>
</dbReference>
<evidence type="ECO:0000313" key="6">
    <source>
        <dbReference type="Proteomes" id="UP000224567"/>
    </source>
</evidence>
<comment type="similarity">
    <text evidence="1">Belongs to the PPR family. PCMP-H subfamily.</text>
</comment>
<keyword evidence="6" id="KW-1185">Reference proteome</keyword>
<gene>
    <name evidence="5" type="ORF">CQW23_27381</name>
</gene>
<evidence type="ECO:0000313" key="5">
    <source>
        <dbReference type="EMBL" id="PHT31044.1"/>
    </source>
</evidence>
<evidence type="ECO:0000256" key="3">
    <source>
        <dbReference type="PROSITE-ProRule" id="PRU00708"/>
    </source>
</evidence>
<dbReference type="GO" id="GO:0008270">
    <property type="term" value="F:zinc ion binding"/>
    <property type="evidence" value="ECO:0007669"/>
    <property type="project" value="InterPro"/>
</dbReference>
<reference evidence="5 6" key="1">
    <citation type="journal article" date="2017" name="Genome Biol.">
        <title>New reference genome sequences of hot pepper reveal the massive evolution of plant disease-resistance genes by retroduplication.</title>
        <authorList>
            <person name="Kim S."/>
            <person name="Park J."/>
            <person name="Yeom S.I."/>
            <person name="Kim Y.M."/>
            <person name="Seo E."/>
            <person name="Kim K.T."/>
            <person name="Kim M.S."/>
            <person name="Lee J.M."/>
            <person name="Cheong K."/>
            <person name="Shin H.S."/>
            <person name="Kim S.B."/>
            <person name="Han K."/>
            <person name="Lee J."/>
            <person name="Park M."/>
            <person name="Lee H.A."/>
            <person name="Lee H.Y."/>
            <person name="Lee Y."/>
            <person name="Oh S."/>
            <person name="Lee J.H."/>
            <person name="Choi E."/>
            <person name="Choi E."/>
            <person name="Lee S.E."/>
            <person name="Jeon J."/>
            <person name="Kim H."/>
            <person name="Choi G."/>
            <person name="Song H."/>
            <person name="Lee J."/>
            <person name="Lee S.C."/>
            <person name="Kwon J.K."/>
            <person name="Lee H.Y."/>
            <person name="Koo N."/>
            <person name="Hong Y."/>
            <person name="Kim R.W."/>
            <person name="Kang W.H."/>
            <person name="Huh J.H."/>
            <person name="Kang B.C."/>
            <person name="Yang T.J."/>
            <person name="Lee Y.H."/>
            <person name="Bennetzen J.L."/>
            <person name="Choi D."/>
        </authorList>
    </citation>
    <scope>NUCLEOTIDE SEQUENCE [LARGE SCALE GENOMIC DNA]</scope>
    <source>
        <strain evidence="6">cv. PBC81</strain>
    </source>
</reference>
<feature type="repeat" description="PPR" evidence="3">
    <location>
        <begin position="94"/>
        <end position="128"/>
    </location>
</feature>
<dbReference type="GO" id="GO:0009451">
    <property type="term" value="P:RNA modification"/>
    <property type="evidence" value="ECO:0007669"/>
    <property type="project" value="InterPro"/>
</dbReference>
<dbReference type="PANTHER" id="PTHR47926">
    <property type="entry name" value="PENTATRICOPEPTIDE REPEAT-CONTAINING PROTEIN"/>
    <property type="match status" value="1"/>
</dbReference>
<dbReference type="OrthoDB" id="1143154at2759"/>
<evidence type="ECO:0000256" key="2">
    <source>
        <dbReference type="ARBA" id="ARBA00022737"/>
    </source>
</evidence>
<comment type="caution">
    <text evidence="5">The sequence shown here is derived from an EMBL/GenBank/DDBJ whole genome shotgun (WGS) entry which is preliminary data.</text>
</comment>
<dbReference type="NCBIfam" id="TIGR00756">
    <property type="entry name" value="PPR"/>
    <property type="match status" value="2"/>
</dbReference>
<name>A0A2G2VDG6_CAPBA</name>
<dbReference type="Gene3D" id="1.25.40.10">
    <property type="entry name" value="Tetratricopeptide repeat domain"/>
    <property type="match status" value="2"/>
</dbReference>
<dbReference type="Pfam" id="PF14432">
    <property type="entry name" value="DYW_deaminase"/>
    <property type="match status" value="1"/>
</dbReference>
<sequence length="281" mass="31743">MMGRNILKLRVCDQLDEARRVFEHGVGSRDRPESVWVAMGIGYLRKGCFREALLVYREMLGRFIEPGNFAFAMALKACSLVLDLRIVKTDKGGDQVVYNALLGMYSQCGCFRDVLKVFEEMPERNVVSWNSLIAGFVKKRGVFEAFETFRRMQGEGILGYKPDTRVVLHDVSEETKPEWICGHSERLATVYGLIQTGPGVQMRLFLNSNENVGKKFEQFDLQGTSKVSADMTLVLRRGIARAGRHRPRAVPEIISNCCFQLSTPCVSPAKTMKGRMALKIF</sequence>
<evidence type="ECO:0000256" key="1">
    <source>
        <dbReference type="ARBA" id="ARBA00006643"/>
    </source>
</evidence>
<reference evidence="6" key="2">
    <citation type="journal article" date="2017" name="J. Anim. Genet.">
        <title>Multiple reference genome sequences of hot pepper reveal the massive evolution of plant disease resistance genes by retroduplication.</title>
        <authorList>
            <person name="Kim S."/>
            <person name="Park J."/>
            <person name="Yeom S.-I."/>
            <person name="Kim Y.-M."/>
            <person name="Seo E."/>
            <person name="Kim K.-T."/>
            <person name="Kim M.-S."/>
            <person name="Lee J.M."/>
            <person name="Cheong K."/>
            <person name="Shin H.-S."/>
            <person name="Kim S.-B."/>
            <person name="Han K."/>
            <person name="Lee J."/>
            <person name="Park M."/>
            <person name="Lee H.-A."/>
            <person name="Lee H.-Y."/>
            <person name="Lee Y."/>
            <person name="Oh S."/>
            <person name="Lee J.H."/>
            <person name="Choi E."/>
            <person name="Choi E."/>
            <person name="Lee S.E."/>
            <person name="Jeon J."/>
            <person name="Kim H."/>
            <person name="Choi G."/>
            <person name="Song H."/>
            <person name="Lee J."/>
            <person name="Lee S.-C."/>
            <person name="Kwon J.-K."/>
            <person name="Lee H.-Y."/>
            <person name="Koo N."/>
            <person name="Hong Y."/>
            <person name="Kim R.W."/>
            <person name="Kang W.-H."/>
            <person name="Huh J.H."/>
            <person name="Kang B.-C."/>
            <person name="Yang T.-J."/>
            <person name="Lee Y.-H."/>
            <person name="Bennetzen J.L."/>
            <person name="Choi D."/>
        </authorList>
    </citation>
    <scope>NUCLEOTIDE SEQUENCE [LARGE SCALE GENOMIC DNA]</scope>
    <source>
        <strain evidence="6">cv. PBC81</strain>
    </source>
</reference>
<dbReference type="PROSITE" id="PS51375">
    <property type="entry name" value="PPR"/>
    <property type="match status" value="1"/>
</dbReference>
<dbReference type="GO" id="GO:0003723">
    <property type="term" value="F:RNA binding"/>
    <property type="evidence" value="ECO:0007669"/>
    <property type="project" value="InterPro"/>
</dbReference>
<accession>A0A2G2VDG6</accession>
<proteinExistence type="inferred from homology"/>
<dbReference type="AlphaFoldDB" id="A0A2G2VDG6"/>
<keyword evidence="2" id="KW-0677">Repeat</keyword>
<dbReference type="STRING" id="33114.A0A2G2VDG6"/>
<evidence type="ECO:0000259" key="4">
    <source>
        <dbReference type="Pfam" id="PF14432"/>
    </source>
</evidence>
<feature type="domain" description="DYW" evidence="4">
    <location>
        <begin position="159"/>
        <end position="207"/>
    </location>
</feature>
<dbReference type="InterPro" id="IPR002885">
    <property type="entry name" value="PPR_rpt"/>
</dbReference>
<dbReference type="EMBL" id="MLFT02000012">
    <property type="protein sequence ID" value="PHT31044.1"/>
    <property type="molecule type" value="Genomic_DNA"/>
</dbReference>
<organism evidence="5 6">
    <name type="scientific">Capsicum baccatum</name>
    <name type="common">Peruvian pepper</name>
    <dbReference type="NCBI Taxonomy" id="33114"/>
    <lineage>
        <taxon>Eukaryota</taxon>
        <taxon>Viridiplantae</taxon>
        <taxon>Streptophyta</taxon>
        <taxon>Embryophyta</taxon>
        <taxon>Tracheophyta</taxon>
        <taxon>Spermatophyta</taxon>
        <taxon>Magnoliopsida</taxon>
        <taxon>eudicotyledons</taxon>
        <taxon>Gunneridae</taxon>
        <taxon>Pentapetalae</taxon>
        <taxon>asterids</taxon>
        <taxon>lamiids</taxon>
        <taxon>Solanales</taxon>
        <taxon>Solanaceae</taxon>
        <taxon>Solanoideae</taxon>
        <taxon>Capsiceae</taxon>
        <taxon>Capsicum</taxon>
    </lineage>
</organism>
<protein>
    <recommendedName>
        <fullName evidence="4">DYW domain-containing protein</fullName>
    </recommendedName>
</protein>
<dbReference type="PANTHER" id="PTHR47926:SF533">
    <property type="entry name" value="DYW DOMAIN-CONTAINING PROTEIN"/>
    <property type="match status" value="1"/>
</dbReference>
<dbReference type="InterPro" id="IPR032867">
    <property type="entry name" value="DYW_dom"/>
</dbReference>